<dbReference type="Gene3D" id="1.20.1070.10">
    <property type="entry name" value="Rhodopsin 7-helix transmembrane proteins"/>
    <property type="match status" value="1"/>
</dbReference>
<dbReference type="CDD" id="cd13954">
    <property type="entry name" value="7tmA_OR"/>
    <property type="match status" value="1"/>
</dbReference>
<dbReference type="Proteomes" id="UP000694569">
    <property type="component" value="Unplaced"/>
</dbReference>
<dbReference type="GO" id="GO:0004930">
    <property type="term" value="F:G protein-coupled receptor activity"/>
    <property type="evidence" value="ECO:0007669"/>
    <property type="project" value="UniProtKB-KW"/>
</dbReference>
<evidence type="ECO:0000256" key="2">
    <source>
        <dbReference type="ARBA" id="ARBA00022475"/>
    </source>
</evidence>
<protein>
    <recommendedName>
        <fullName evidence="14">G-protein coupled receptors family 1 profile domain-containing protein</fullName>
    </recommendedName>
</protein>
<comment type="subcellular location">
    <subcellularLocation>
        <location evidence="1">Cell membrane</location>
        <topology evidence="1">Multi-pass membrane protein</topology>
    </subcellularLocation>
</comment>
<feature type="transmembrane region" description="Helical" evidence="13">
    <location>
        <begin position="141"/>
        <end position="166"/>
    </location>
</feature>
<dbReference type="SUPFAM" id="SSF81321">
    <property type="entry name" value="Family A G protein-coupled receptor-like"/>
    <property type="match status" value="1"/>
</dbReference>
<dbReference type="GeneTree" id="ENSGT01150000286948"/>
<dbReference type="PROSITE" id="PS50262">
    <property type="entry name" value="G_PROTEIN_RECEP_F1_2"/>
    <property type="match status" value="1"/>
</dbReference>
<dbReference type="PRINTS" id="PR00245">
    <property type="entry name" value="OLFACTORYR"/>
</dbReference>
<dbReference type="OrthoDB" id="9975554at2759"/>
<dbReference type="GO" id="GO:0005886">
    <property type="term" value="C:plasma membrane"/>
    <property type="evidence" value="ECO:0007669"/>
    <property type="project" value="UniProtKB-SubCell"/>
</dbReference>
<dbReference type="PANTHER" id="PTHR24242:SF403">
    <property type="entry name" value="OLFACTORY RECEPTOR 5V1-LIKE"/>
    <property type="match status" value="1"/>
</dbReference>
<evidence type="ECO:0000256" key="6">
    <source>
        <dbReference type="ARBA" id="ARBA00022989"/>
    </source>
</evidence>
<evidence type="ECO:0000256" key="3">
    <source>
        <dbReference type="ARBA" id="ARBA00022606"/>
    </source>
</evidence>
<proteinExistence type="predicted"/>
<evidence type="ECO:0000256" key="8">
    <source>
        <dbReference type="ARBA" id="ARBA00023136"/>
    </source>
</evidence>
<feature type="transmembrane region" description="Helical" evidence="13">
    <location>
        <begin position="98"/>
        <end position="120"/>
    </location>
</feature>
<evidence type="ECO:0000259" key="14">
    <source>
        <dbReference type="PROSITE" id="PS50262"/>
    </source>
</evidence>
<evidence type="ECO:0000256" key="12">
    <source>
        <dbReference type="ARBA" id="ARBA00023224"/>
    </source>
</evidence>
<dbReference type="FunFam" id="1.20.1070.10:FF:000010">
    <property type="entry name" value="Olfactory receptor"/>
    <property type="match status" value="1"/>
</dbReference>
<dbReference type="Pfam" id="PF13853">
    <property type="entry name" value="7tm_4"/>
    <property type="match status" value="1"/>
</dbReference>
<keyword evidence="4 13" id="KW-0812">Transmembrane</keyword>
<keyword evidence="3" id="KW-0716">Sensory transduction</keyword>
<feature type="transmembrane region" description="Helical" evidence="13">
    <location>
        <begin position="238"/>
        <end position="260"/>
    </location>
</feature>
<reference evidence="15" key="1">
    <citation type="submission" date="2025-08" db="UniProtKB">
        <authorList>
            <consortium name="Ensembl"/>
        </authorList>
    </citation>
    <scope>IDENTIFICATION</scope>
</reference>
<keyword evidence="9" id="KW-1015">Disulfide bond</keyword>
<keyword evidence="7" id="KW-0297">G-protein coupled receptor</keyword>
<reference evidence="15" key="2">
    <citation type="submission" date="2025-09" db="UniProtKB">
        <authorList>
            <consortium name="Ensembl"/>
        </authorList>
    </citation>
    <scope>IDENTIFICATION</scope>
</reference>
<accession>A0A8C5QGY2</accession>
<feature type="transmembrane region" description="Helical" evidence="13">
    <location>
        <begin position="207"/>
        <end position="226"/>
    </location>
</feature>
<organism evidence="15 16">
    <name type="scientific">Leptobrachium leishanense</name>
    <name type="common">Leishan spiny toad</name>
    <dbReference type="NCBI Taxonomy" id="445787"/>
    <lineage>
        <taxon>Eukaryota</taxon>
        <taxon>Metazoa</taxon>
        <taxon>Chordata</taxon>
        <taxon>Craniata</taxon>
        <taxon>Vertebrata</taxon>
        <taxon>Euteleostomi</taxon>
        <taxon>Amphibia</taxon>
        <taxon>Batrachia</taxon>
        <taxon>Anura</taxon>
        <taxon>Pelobatoidea</taxon>
        <taxon>Megophryidae</taxon>
        <taxon>Leptobrachium</taxon>
    </lineage>
</organism>
<keyword evidence="11" id="KW-0325">Glycoprotein</keyword>
<feature type="transmembrane region" description="Helical" evidence="13">
    <location>
        <begin position="60"/>
        <end position="78"/>
    </location>
</feature>
<evidence type="ECO:0000256" key="10">
    <source>
        <dbReference type="ARBA" id="ARBA00023170"/>
    </source>
</evidence>
<feature type="transmembrane region" description="Helical" evidence="13">
    <location>
        <begin position="272"/>
        <end position="289"/>
    </location>
</feature>
<evidence type="ECO:0000256" key="11">
    <source>
        <dbReference type="ARBA" id="ARBA00023180"/>
    </source>
</evidence>
<dbReference type="InterPro" id="IPR000725">
    <property type="entry name" value="Olfact_rcpt"/>
</dbReference>
<dbReference type="PRINTS" id="PR00237">
    <property type="entry name" value="GPCRRHODOPSN"/>
</dbReference>
<name>A0A8C5QGY2_9ANUR</name>
<evidence type="ECO:0000256" key="1">
    <source>
        <dbReference type="ARBA" id="ARBA00004651"/>
    </source>
</evidence>
<keyword evidence="16" id="KW-1185">Reference proteome</keyword>
<dbReference type="InterPro" id="IPR000276">
    <property type="entry name" value="GPCR_Rhodpsn"/>
</dbReference>
<keyword evidence="10" id="KW-0675">Receptor</keyword>
<evidence type="ECO:0000313" key="16">
    <source>
        <dbReference type="Proteomes" id="UP000694569"/>
    </source>
</evidence>
<sequence length="311" mass="35045">MKEDNRTMVKEFILLAFSNFPQHQLLLFIVTLLTYIICIMGNTAIIAIVQADISLHTPMYFFISIFAFLEILFVSVTVPKLLANLITANKRITFSGCFAQLYVFNALGVTECYLLAVMVFDRHLAINKPLQYSSIMSHGTCVLLAVAPWLIGFLVVIIPTVFTALLDFCGPNELNHFFCDLAPLQKLSCSDPYVSVISTSCTATFDVVVPFIIIISLYMHIIVAVFKLKGDVGKQKAFSTCSSHIIVASLFYGTAIIVYVNPMGSQYDRFLALMYTIFTPVINPFIYTLRNREVKGVLKKKIRQLQQFCYK</sequence>
<keyword evidence="2" id="KW-1003">Cell membrane</keyword>
<dbReference type="InterPro" id="IPR050939">
    <property type="entry name" value="Olfactory_GPCR1"/>
</dbReference>
<dbReference type="PANTHER" id="PTHR24242">
    <property type="entry name" value="G-PROTEIN COUPLED RECEPTOR"/>
    <property type="match status" value="1"/>
</dbReference>
<feature type="transmembrane region" description="Helical" evidence="13">
    <location>
        <begin position="25"/>
        <end position="48"/>
    </location>
</feature>
<keyword evidence="5" id="KW-0552">Olfaction</keyword>
<evidence type="ECO:0000256" key="5">
    <source>
        <dbReference type="ARBA" id="ARBA00022725"/>
    </source>
</evidence>
<evidence type="ECO:0000256" key="7">
    <source>
        <dbReference type="ARBA" id="ARBA00023040"/>
    </source>
</evidence>
<keyword evidence="8 13" id="KW-0472">Membrane</keyword>
<evidence type="ECO:0000256" key="9">
    <source>
        <dbReference type="ARBA" id="ARBA00023157"/>
    </source>
</evidence>
<dbReference type="GO" id="GO:0004984">
    <property type="term" value="F:olfactory receptor activity"/>
    <property type="evidence" value="ECO:0007669"/>
    <property type="project" value="InterPro"/>
</dbReference>
<evidence type="ECO:0000256" key="4">
    <source>
        <dbReference type="ARBA" id="ARBA00022692"/>
    </source>
</evidence>
<dbReference type="InterPro" id="IPR017452">
    <property type="entry name" value="GPCR_Rhodpsn_7TM"/>
</dbReference>
<feature type="domain" description="G-protein coupled receptors family 1 profile" evidence="14">
    <location>
        <begin position="41"/>
        <end position="287"/>
    </location>
</feature>
<dbReference type="AlphaFoldDB" id="A0A8C5QGY2"/>
<keyword evidence="6 13" id="KW-1133">Transmembrane helix</keyword>
<evidence type="ECO:0000313" key="15">
    <source>
        <dbReference type="Ensembl" id="ENSLLEP00000037376.1"/>
    </source>
</evidence>
<evidence type="ECO:0000256" key="13">
    <source>
        <dbReference type="SAM" id="Phobius"/>
    </source>
</evidence>
<keyword evidence="12" id="KW-0807">Transducer</keyword>
<dbReference type="Ensembl" id="ENSLLET00000038810.1">
    <property type="protein sequence ID" value="ENSLLEP00000037376.1"/>
    <property type="gene ID" value="ENSLLEG00000023643.1"/>
</dbReference>